<organism evidence="1 2">
    <name type="scientific">Colletotrichum truncatum</name>
    <name type="common">Anthracnose fungus</name>
    <name type="synonym">Colletotrichum capsici</name>
    <dbReference type="NCBI Taxonomy" id="5467"/>
    <lineage>
        <taxon>Eukaryota</taxon>
        <taxon>Fungi</taxon>
        <taxon>Dikarya</taxon>
        <taxon>Ascomycota</taxon>
        <taxon>Pezizomycotina</taxon>
        <taxon>Sordariomycetes</taxon>
        <taxon>Hypocreomycetidae</taxon>
        <taxon>Glomerellales</taxon>
        <taxon>Glomerellaceae</taxon>
        <taxon>Colletotrichum</taxon>
        <taxon>Colletotrichum truncatum species complex</taxon>
    </lineage>
</organism>
<accession>A0ACC3YVS4</accession>
<name>A0ACC3YVS4_COLTU</name>
<dbReference type="Proteomes" id="UP000805649">
    <property type="component" value="Unassembled WGS sequence"/>
</dbReference>
<gene>
    <name evidence="1" type="ORF">CTRU02_208197</name>
</gene>
<sequence>MYISSSLALLAATALQLAQPVAANYESGKAVQINFYSNSGCSAYIGETAAWWTRSPRAGEYVSGGTGGDCFSLNMPGNSQSLNLASVWKGNGAKTSGTCQLYDGYNCGGTAGSGGYSGGSGNCVPARSSKGLLWKSARCGAAPK</sequence>
<dbReference type="EMBL" id="VUJX02000005">
    <property type="protein sequence ID" value="KAL0935982.1"/>
    <property type="molecule type" value="Genomic_DNA"/>
</dbReference>
<comment type="caution">
    <text evidence="1">The sequence shown here is derived from an EMBL/GenBank/DDBJ whole genome shotgun (WGS) entry which is preliminary data.</text>
</comment>
<keyword evidence="2" id="KW-1185">Reference proteome</keyword>
<protein>
    <submittedName>
        <fullName evidence="1">Uncharacterized protein</fullName>
    </submittedName>
</protein>
<reference evidence="1 2" key="1">
    <citation type="journal article" date="2020" name="Phytopathology">
        <title>Genome Sequence Resources of Colletotrichum truncatum, C. plurivorum, C. musicola, and C. sojae: Four Species Pathogenic to Soybean (Glycine max).</title>
        <authorList>
            <person name="Rogerio F."/>
            <person name="Boufleur T.R."/>
            <person name="Ciampi-Guillardi M."/>
            <person name="Sukno S.A."/>
            <person name="Thon M.R."/>
            <person name="Massola Junior N.S."/>
            <person name="Baroncelli R."/>
        </authorList>
    </citation>
    <scope>NUCLEOTIDE SEQUENCE [LARGE SCALE GENOMIC DNA]</scope>
    <source>
        <strain evidence="1 2">CMES1059</strain>
    </source>
</reference>
<evidence type="ECO:0000313" key="2">
    <source>
        <dbReference type="Proteomes" id="UP000805649"/>
    </source>
</evidence>
<evidence type="ECO:0000313" key="1">
    <source>
        <dbReference type="EMBL" id="KAL0935982.1"/>
    </source>
</evidence>
<proteinExistence type="predicted"/>